<dbReference type="Gene3D" id="1.20.1530.20">
    <property type="match status" value="1"/>
</dbReference>
<feature type="transmembrane region" description="Helical" evidence="5">
    <location>
        <begin position="145"/>
        <end position="162"/>
    </location>
</feature>
<dbReference type="RefSeq" id="WP_315727949.1">
    <property type="nucleotide sequence ID" value="NZ_JAVUPU010000010.1"/>
</dbReference>
<protein>
    <submittedName>
        <fullName evidence="6">Bile acid:sodium symporter family protein</fullName>
    </submittedName>
</protein>
<feature type="transmembrane region" description="Helical" evidence="5">
    <location>
        <begin position="43"/>
        <end position="66"/>
    </location>
</feature>
<gene>
    <name evidence="6" type="ORF">RQX22_16705</name>
</gene>
<feature type="transmembrane region" description="Helical" evidence="5">
    <location>
        <begin position="12"/>
        <end position="31"/>
    </location>
</feature>
<comment type="caution">
    <text evidence="6">The sequence shown here is derived from an EMBL/GenBank/DDBJ whole genome shotgun (WGS) entry which is preliminary data.</text>
</comment>
<organism evidence="6 7">
    <name type="scientific">Sphingosinicella rhizophila</name>
    <dbReference type="NCBI Taxonomy" id="3050082"/>
    <lineage>
        <taxon>Bacteria</taxon>
        <taxon>Pseudomonadati</taxon>
        <taxon>Pseudomonadota</taxon>
        <taxon>Alphaproteobacteria</taxon>
        <taxon>Sphingomonadales</taxon>
        <taxon>Sphingosinicellaceae</taxon>
        <taxon>Sphingosinicella</taxon>
    </lineage>
</organism>
<dbReference type="PANTHER" id="PTHR10361:SF24">
    <property type="entry name" value="P3 PROTEIN"/>
    <property type="match status" value="1"/>
</dbReference>
<accession>A0ABU3QB17</accession>
<reference evidence="6 7" key="1">
    <citation type="submission" date="2023-05" db="EMBL/GenBank/DDBJ databases">
        <authorList>
            <person name="Guo Y."/>
        </authorList>
    </citation>
    <scope>NUCLEOTIDE SEQUENCE [LARGE SCALE GENOMIC DNA]</scope>
    <source>
        <strain evidence="6 7">GR2756</strain>
    </source>
</reference>
<evidence type="ECO:0000256" key="3">
    <source>
        <dbReference type="ARBA" id="ARBA00022989"/>
    </source>
</evidence>
<feature type="transmembrane region" description="Helical" evidence="5">
    <location>
        <begin position="210"/>
        <end position="229"/>
    </location>
</feature>
<feature type="transmembrane region" description="Helical" evidence="5">
    <location>
        <begin position="182"/>
        <end position="204"/>
    </location>
</feature>
<keyword evidence="3 5" id="KW-1133">Transmembrane helix</keyword>
<comment type="subcellular location">
    <subcellularLocation>
        <location evidence="1">Membrane</location>
        <topology evidence="1">Multi-pass membrane protein</topology>
    </subcellularLocation>
</comment>
<dbReference type="InterPro" id="IPR002657">
    <property type="entry name" value="BilAc:Na_symport/Acr3"/>
</dbReference>
<dbReference type="Pfam" id="PF01758">
    <property type="entry name" value="SBF"/>
    <property type="match status" value="1"/>
</dbReference>
<feature type="transmembrane region" description="Helical" evidence="5">
    <location>
        <begin position="101"/>
        <end position="125"/>
    </location>
</feature>
<evidence type="ECO:0000313" key="6">
    <source>
        <dbReference type="EMBL" id="MDT9600603.1"/>
    </source>
</evidence>
<feature type="transmembrane region" description="Helical" evidence="5">
    <location>
        <begin position="72"/>
        <end position="94"/>
    </location>
</feature>
<dbReference type="PANTHER" id="PTHR10361">
    <property type="entry name" value="SODIUM-BILE ACID COTRANSPORTER"/>
    <property type="match status" value="1"/>
</dbReference>
<dbReference type="InterPro" id="IPR004710">
    <property type="entry name" value="Bilac:Na_transpt"/>
</dbReference>
<proteinExistence type="predicted"/>
<sequence length="298" mass="31237">MSQDFIALVNTVFVPVGLMLIMFSLGLTLALRDFKLVLLNGRTVAAGLGGQMVMMPLLGLAVGSLFGLGPELALGLFIISICPAGTTSNALTFVGGGNVALAVVLTAVTSILTVFTIPLLLSWALPFFLAGGGGKVPELSILDTMKQLFTITVLPIAVGMIVHRFAPEASAKMARWLRPTSLVVLLGVIAFSVAVSLDMVLLNLVAAGPAVWTLNVVAMGCGLLIAKAIGARSRDAMTLAIEVGVQNATMAIFLTLTVLGNLELAVTQNIYGVLMILNAFLLIRWFSRRIAAERASEA</sequence>
<evidence type="ECO:0000256" key="5">
    <source>
        <dbReference type="SAM" id="Phobius"/>
    </source>
</evidence>
<evidence type="ECO:0000313" key="7">
    <source>
        <dbReference type="Proteomes" id="UP001259572"/>
    </source>
</evidence>
<keyword evidence="2 5" id="KW-0812">Transmembrane</keyword>
<feature type="transmembrane region" description="Helical" evidence="5">
    <location>
        <begin position="236"/>
        <end position="258"/>
    </location>
</feature>
<evidence type="ECO:0000256" key="1">
    <source>
        <dbReference type="ARBA" id="ARBA00004141"/>
    </source>
</evidence>
<keyword evidence="7" id="KW-1185">Reference proteome</keyword>
<dbReference type="Proteomes" id="UP001259572">
    <property type="component" value="Unassembled WGS sequence"/>
</dbReference>
<dbReference type="InterPro" id="IPR038770">
    <property type="entry name" value="Na+/solute_symporter_sf"/>
</dbReference>
<evidence type="ECO:0000256" key="4">
    <source>
        <dbReference type="ARBA" id="ARBA00023136"/>
    </source>
</evidence>
<dbReference type="EMBL" id="JAVUPU010000010">
    <property type="protein sequence ID" value="MDT9600603.1"/>
    <property type="molecule type" value="Genomic_DNA"/>
</dbReference>
<keyword evidence="4 5" id="KW-0472">Membrane</keyword>
<name>A0ABU3QB17_9SPHN</name>
<feature type="transmembrane region" description="Helical" evidence="5">
    <location>
        <begin position="270"/>
        <end position="287"/>
    </location>
</feature>
<evidence type="ECO:0000256" key="2">
    <source>
        <dbReference type="ARBA" id="ARBA00022692"/>
    </source>
</evidence>